<name>A0AAV7P7I2_PLEWA</name>
<dbReference type="EMBL" id="JANPWB010000011">
    <property type="protein sequence ID" value="KAJ1123115.1"/>
    <property type="molecule type" value="Genomic_DNA"/>
</dbReference>
<feature type="region of interest" description="Disordered" evidence="1">
    <location>
        <begin position="1"/>
        <end position="26"/>
    </location>
</feature>
<feature type="region of interest" description="Disordered" evidence="1">
    <location>
        <begin position="87"/>
        <end position="157"/>
    </location>
</feature>
<evidence type="ECO:0000313" key="3">
    <source>
        <dbReference type="Proteomes" id="UP001066276"/>
    </source>
</evidence>
<organism evidence="2 3">
    <name type="scientific">Pleurodeles waltl</name>
    <name type="common">Iberian ribbed newt</name>
    <dbReference type="NCBI Taxonomy" id="8319"/>
    <lineage>
        <taxon>Eukaryota</taxon>
        <taxon>Metazoa</taxon>
        <taxon>Chordata</taxon>
        <taxon>Craniata</taxon>
        <taxon>Vertebrata</taxon>
        <taxon>Euteleostomi</taxon>
        <taxon>Amphibia</taxon>
        <taxon>Batrachia</taxon>
        <taxon>Caudata</taxon>
        <taxon>Salamandroidea</taxon>
        <taxon>Salamandridae</taxon>
        <taxon>Pleurodelinae</taxon>
        <taxon>Pleurodeles</taxon>
    </lineage>
</organism>
<comment type="caution">
    <text evidence="2">The sequence shown here is derived from an EMBL/GenBank/DDBJ whole genome shotgun (WGS) entry which is preliminary data.</text>
</comment>
<keyword evidence="3" id="KW-1185">Reference proteome</keyword>
<gene>
    <name evidence="2" type="ORF">NDU88_001588</name>
</gene>
<feature type="region of interest" description="Disordered" evidence="1">
    <location>
        <begin position="60"/>
        <end position="79"/>
    </location>
</feature>
<accession>A0AAV7P7I2</accession>
<dbReference type="Proteomes" id="UP001066276">
    <property type="component" value="Chromosome 7"/>
</dbReference>
<dbReference type="AlphaFoldDB" id="A0AAV7P7I2"/>
<proteinExistence type="predicted"/>
<feature type="compositionally biased region" description="Basic and acidic residues" evidence="1">
    <location>
        <begin position="137"/>
        <end position="157"/>
    </location>
</feature>
<evidence type="ECO:0000256" key="1">
    <source>
        <dbReference type="SAM" id="MobiDB-lite"/>
    </source>
</evidence>
<evidence type="ECO:0000313" key="2">
    <source>
        <dbReference type="EMBL" id="KAJ1123115.1"/>
    </source>
</evidence>
<sequence length="157" mass="17318">MSCPQHLREKKNVTGTSPARGAKEKLKNACPGRARLHVEEVRRALLYEVCPASPLCEFPGRARRSGDPCRGPRAGKELKIASPPALVSSQRRRREALQHHAEAVRGQKYMRTPSIQQHDAQAVFPREGNAAQEPEGQEPRANDKEGQKALKESGKGV</sequence>
<reference evidence="2" key="1">
    <citation type="journal article" date="2022" name="bioRxiv">
        <title>Sequencing and chromosome-scale assembly of the giantPleurodeles waltlgenome.</title>
        <authorList>
            <person name="Brown T."/>
            <person name="Elewa A."/>
            <person name="Iarovenko S."/>
            <person name="Subramanian E."/>
            <person name="Araus A.J."/>
            <person name="Petzold A."/>
            <person name="Susuki M."/>
            <person name="Suzuki K.-i.T."/>
            <person name="Hayashi T."/>
            <person name="Toyoda A."/>
            <person name="Oliveira C."/>
            <person name="Osipova E."/>
            <person name="Leigh N.D."/>
            <person name="Simon A."/>
            <person name="Yun M.H."/>
        </authorList>
    </citation>
    <scope>NUCLEOTIDE SEQUENCE</scope>
    <source>
        <strain evidence="2">20211129_DDA</strain>
        <tissue evidence="2">Liver</tissue>
    </source>
</reference>
<feature type="compositionally biased region" description="Basic and acidic residues" evidence="1">
    <location>
        <begin position="95"/>
        <end position="105"/>
    </location>
</feature>
<feature type="compositionally biased region" description="Basic and acidic residues" evidence="1">
    <location>
        <begin position="1"/>
        <end position="12"/>
    </location>
</feature>
<protein>
    <submittedName>
        <fullName evidence="2">Uncharacterized protein</fullName>
    </submittedName>
</protein>